<organism evidence="2 3">
    <name type="scientific">Cupriavidus basilensis</name>
    <dbReference type="NCBI Taxonomy" id="68895"/>
    <lineage>
        <taxon>Bacteria</taxon>
        <taxon>Pseudomonadati</taxon>
        <taxon>Pseudomonadota</taxon>
        <taxon>Betaproteobacteria</taxon>
        <taxon>Burkholderiales</taxon>
        <taxon>Burkholderiaceae</taxon>
        <taxon>Cupriavidus</taxon>
    </lineage>
</organism>
<dbReference type="Proteomes" id="UP001216674">
    <property type="component" value="Unassembled WGS sequence"/>
</dbReference>
<comment type="caution">
    <text evidence="2">The sequence shown here is derived from an EMBL/GenBank/DDBJ whole genome shotgun (WGS) entry which is preliminary data.</text>
</comment>
<sequence>MWHMILSFLTMMVFKPMTRKNSALTSALLAAFLFTVYPAQSQAEGKLNAPVLKMEFSEIIAAYTADPVAAAKRFDHKRIAFTGRVIAMGSSPTTTYFGAYTADGHKFDTSFDVEAREALKSKFANKEIVAFKSSNEFLIDCLNEGYLPGAIVPSIKLTHCRVAR</sequence>
<reference evidence="2 3" key="1">
    <citation type="submission" date="2023-03" db="EMBL/GenBank/DDBJ databases">
        <title>Draft assemblies of triclosan tolerant bacteria isolated from returned activated sludge.</title>
        <authorList>
            <person name="Van Hamelsveld S."/>
        </authorList>
    </citation>
    <scope>NUCLEOTIDE SEQUENCE [LARGE SCALE GENOMIC DNA]</scope>
    <source>
        <strain evidence="2 3">GW210010_S58</strain>
    </source>
</reference>
<accession>A0ABT6AN00</accession>
<name>A0ABT6AN00_9BURK</name>
<feature type="chain" id="PRO_5047216668" description="Excinuclease ABC subunit A" evidence="1">
    <location>
        <begin position="44"/>
        <end position="164"/>
    </location>
</feature>
<evidence type="ECO:0000313" key="2">
    <source>
        <dbReference type="EMBL" id="MDF3833973.1"/>
    </source>
</evidence>
<keyword evidence="3" id="KW-1185">Reference proteome</keyword>
<feature type="signal peptide" evidence="1">
    <location>
        <begin position="1"/>
        <end position="43"/>
    </location>
</feature>
<proteinExistence type="predicted"/>
<gene>
    <name evidence="2" type="ORF">P3W85_13565</name>
</gene>
<evidence type="ECO:0000313" key="3">
    <source>
        <dbReference type="Proteomes" id="UP001216674"/>
    </source>
</evidence>
<protein>
    <recommendedName>
        <fullName evidence="4">Excinuclease ABC subunit A</fullName>
    </recommendedName>
</protein>
<evidence type="ECO:0008006" key="4">
    <source>
        <dbReference type="Google" id="ProtNLM"/>
    </source>
</evidence>
<dbReference type="EMBL" id="JARJLM010000234">
    <property type="protein sequence ID" value="MDF3833973.1"/>
    <property type="molecule type" value="Genomic_DNA"/>
</dbReference>
<keyword evidence="1" id="KW-0732">Signal</keyword>
<dbReference type="RefSeq" id="WP_276265161.1">
    <property type="nucleotide sequence ID" value="NZ_JARJLM010000234.1"/>
</dbReference>
<evidence type="ECO:0000256" key="1">
    <source>
        <dbReference type="SAM" id="SignalP"/>
    </source>
</evidence>